<proteinExistence type="predicted"/>
<evidence type="ECO:0000313" key="3">
    <source>
        <dbReference type="Proteomes" id="UP000297814"/>
    </source>
</evidence>
<sequence>MMNVNDMLNTEAPSDNTSGGNSPEPEGNNSGGNNPGHPGNNSDGETIVCRLGNNRETSITHDILDAVRKTRSNQTANVMQPRPSYRYNEMYPRSDNTEYADFPGPNEPINYIRRIPKE</sequence>
<comment type="caution">
    <text evidence="2">The sequence shown here is derived from an EMBL/GenBank/DDBJ whole genome shotgun (WGS) entry which is preliminary data.</text>
</comment>
<feature type="region of interest" description="Disordered" evidence="1">
    <location>
        <begin position="70"/>
        <end position="91"/>
    </location>
</feature>
<gene>
    <name evidence="2" type="ORF">BHYA_0833g00010</name>
</gene>
<evidence type="ECO:0000256" key="1">
    <source>
        <dbReference type="SAM" id="MobiDB-lite"/>
    </source>
</evidence>
<feature type="compositionally biased region" description="Low complexity" evidence="1">
    <location>
        <begin position="18"/>
        <end position="28"/>
    </location>
</feature>
<dbReference type="Proteomes" id="UP000297814">
    <property type="component" value="Unassembled WGS sequence"/>
</dbReference>
<dbReference type="EMBL" id="PQXK01000828">
    <property type="protein sequence ID" value="TGO31430.1"/>
    <property type="molecule type" value="Genomic_DNA"/>
</dbReference>
<protein>
    <submittedName>
        <fullName evidence="2">Uncharacterized protein</fullName>
    </submittedName>
</protein>
<feature type="region of interest" description="Disordered" evidence="1">
    <location>
        <begin position="1"/>
        <end position="52"/>
    </location>
</feature>
<feature type="compositionally biased region" description="Polar residues" evidence="1">
    <location>
        <begin position="1"/>
        <end position="17"/>
    </location>
</feature>
<keyword evidence="3" id="KW-1185">Reference proteome</keyword>
<reference evidence="2 3" key="1">
    <citation type="submission" date="2017-12" db="EMBL/GenBank/DDBJ databases">
        <title>Comparative genomics of Botrytis spp.</title>
        <authorList>
            <person name="Valero-Jimenez C.A."/>
            <person name="Tapia P."/>
            <person name="Veloso J."/>
            <person name="Silva-Moreno E."/>
            <person name="Staats M."/>
            <person name="Valdes J.H."/>
            <person name="Van Kan J.A.L."/>
        </authorList>
    </citation>
    <scope>NUCLEOTIDE SEQUENCE [LARGE SCALE GENOMIC DNA]</scope>
    <source>
        <strain evidence="2 3">Bh0001</strain>
    </source>
</reference>
<name>A0A4Z1G7K6_9HELO</name>
<organism evidence="2 3">
    <name type="scientific">Botrytis hyacinthi</name>
    <dbReference type="NCBI Taxonomy" id="278943"/>
    <lineage>
        <taxon>Eukaryota</taxon>
        <taxon>Fungi</taxon>
        <taxon>Dikarya</taxon>
        <taxon>Ascomycota</taxon>
        <taxon>Pezizomycotina</taxon>
        <taxon>Leotiomycetes</taxon>
        <taxon>Helotiales</taxon>
        <taxon>Sclerotiniaceae</taxon>
        <taxon>Botrytis</taxon>
    </lineage>
</organism>
<accession>A0A4Z1G7K6</accession>
<evidence type="ECO:0000313" key="2">
    <source>
        <dbReference type="EMBL" id="TGO31430.1"/>
    </source>
</evidence>
<dbReference type="AlphaFoldDB" id="A0A4Z1G7K6"/>